<dbReference type="GO" id="GO:0016301">
    <property type="term" value="F:kinase activity"/>
    <property type="evidence" value="ECO:0007669"/>
    <property type="project" value="UniProtKB-KW"/>
</dbReference>
<proteinExistence type="predicted"/>
<evidence type="ECO:0000313" key="2">
    <source>
        <dbReference type="Proteomes" id="UP000077098"/>
    </source>
</evidence>
<keyword evidence="1" id="KW-0808">Transferase</keyword>
<reference evidence="1 2" key="1">
    <citation type="submission" date="2016-05" db="EMBL/GenBank/DDBJ databases">
        <authorList>
            <person name="Lavstsen T."/>
            <person name="Jespersen J.S."/>
        </authorList>
    </citation>
    <scope>NUCLEOTIDE SEQUENCE [LARGE SCALE GENOMIC DNA]</scope>
    <source>
        <strain evidence="1 2">KCJ1736</strain>
    </source>
</reference>
<name>A0A176X3S3_AGRTU</name>
<dbReference type="Proteomes" id="UP000077098">
    <property type="component" value="Unassembled WGS sequence"/>
</dbReference>
<sequence length="121" mass="13038">MLRVFRGKRLMVVEQRKVLTAACREQIAAAGATVLGPVPSLRAVLRTLEAGDADAVIIDINVDVETMLQLTTLFEAIGLPFVFSSPMSANRAGYVLSDDRKQLRKIADALFGPPGTSSTLH</sequence>
<gene>
    <name evidence="1" type="ORF">A7J57_09170</name>
</gene>
<organism evidence="1 2">
    <name type="scientific">Agrobacterium tumefaciens</name>
    <dbReference type="NCBI Taxonomy" id="358"/>
    <lineage>
        <taxon>Bacteria</taxon>
        <taxon>Pseudomonadati</taxon>
        <taxon>Pseudomonadota</taxon>
        <taxon>Alphaproteobacteria</taxon>
        <taxon>Hyphomicrobiales</taxon>
        <taxon>Rhizobiaceae</taxon>
        <taxon>Rhizobium/Agrobacterium group</taxon>
        <taxon>Agrobacterium</taxon>
        <taxon>Agrobacterium tumefaciens complex</taxon>
    </lineage>
</organism>
<dbReference type="RefSeq" id="WP_063950505.1">
    <property type="nucleotide sequence ID" value="NZ_LXPS01000036.1"/>
</dbReference>
<comment type="caution">
    <text evidence="1">The sequence shown here is derived from an EMBL/GenBank/DDBJ whole genome shotgun (WGS) entry which is preliminary data.</text>
</comment>
<dbReference type="AlphaFoldDB" id="A0A176X3S3"/>
<keyword evidence="1" id="KW-0418">Kinase</keyword>
<protein>
    <submittedName>
        <fullName evidence="1">Histidine kinase</fullName>
    </submittedName>
</protein>
<dbReference type="InterPro" id="IPR011006">
    <property type="entry name" value="CheY-like_superfamily"/>
</dbReference>
<accession>A0A176X3S3</accession>
<dbReference type="SUPFAM" id="SSF52172">
    <property type="entry name" value="CheY-like"/>
    <property type="match status" value="1"/>
</dbReference>
<dbReference type="Gene3D" id="3.40.50.2300">
    <property type="match status" value="1"/>
</dbReference>
<evidence type="ECO:0000313" key="1">
    <source>
        <dbReference type="EMBL" id="OAE40758.1"/>
    </source>
</evidence>
<dbReference type="EMBL" id="LXPS01000036">
    <property type="protein sequence ID" value="OAE40758.1"/>
    <property type="molecule type" value="Genomic_DNA"/>
</dbReference>